<gene>
    <name evidence="3" type="ORF">EZS27_030754</name>
</gene>
<dbReference type="NCBIfam" id="NF041325">
    <property type="entry name" value="Bacteroid_MobB"/>
    <property type="match status" value="1"/>
</dbReference>
<feature type="domain" description="MobA/VirD2-like nuclease" evidence="2">
    <location>
        <begin position="45"/>
        <end position="151"/>
    </location>
</feature>
<proteinExistence type="predicted"/>
<organism evidence="3">
    <name type="scientific">termite gut metagenome</name>
    <dbReference type="NCBI Taxonomy" id="433724"/>
    <lineage>
        <taxon>unclassified sequences</taxon>
        <taxon>metagenomes</taxon>
        <taxon>organismal metagenomes</taxon>
    </lineage>
</organism>
<protein>
    <recommendedName>
        <fullName evidence="2">MobA/VirD2-like nuclease domain-containing protein</fullName>
    </recommendedName>
</protein>
<feature type="compositionally biased region" description="Basic and acidic residues" evidence="1">
    <location>
        <begin position="357"/>
        <end position="370"/>
    </location>
</feature>
<sequence length="424" mass="48722">MLAKISSGKSVFGVLAYNQIKVEENQAEVLYRRKMFDSPEGKFSIRDCMDSFYPYLAVNNKTEKVVFHASLNPDPKDKLSNEQLSEIAQTYMQKLGYGNQPYIVFKHSDIKREHLHIVSLRVDENGKKINDSYEVARSMKVCKELEQEFNLVPLMKGERENEVPTKKIDYKAGDIKHQVGNITKSVMNHFYFQSFGEYRTLLEQFNVTAEEIKGEHNGKPYNGILYCVTGEKGNKLGRPLKSSLFGKAVGCDALQKHYELSKAAVEKKKIRESLRPVIAQAMQKASSREGFKRLMREKEIGVVFRENEAGRIYGVTFIDYQNRTVLNGSRLGKDFSANMFNELFSNHLKHSNEIRHRATDNQPKQTEETHQNGSSELSPGSVFSLFDMGQSGDDYQAENFAKEMEYNAELRRRKAKFRKKGRKL</sequence>
<evidence type="ECO:0000256" key="1">
    <source>
        <dbReference type="SAM" id="MobiDB-lite"/>
    </source>
</evidence>
<dbReference type="InterPro" id="IPR005094">
    <property type="entry name" value="Endonuclease_MobA/VirD2"/>
</dbReference>
<dbReference type="AlphaFoldDB" id="A0A5J4QE88"/>
<comment type="caution">
    <text evidence="3">The sequence shown here is derived from an EMBL/GenBank/DDBJ whole genome shotgun (WGS) entry which is preliminary data.</text>
</comment>
<evidence type="ECO:0000313" key="3">
    <source>
        <dbReference type="EMBL" id="KAA6319338.1"/>
    </source>
</evidence>
<reference evidence="3" key="1">
    <citation type="submission" date="2019-03" db="EMBL/GenBank/DDBJ databases">
        <title>Single cell metagenomics reveals metabolic interactions within the superorganism composed of flagellate Streblomastix strix and complex community of Bacteroidetes bacteria on its surface.</title>
        <authorList>
            <person name="Treitli S.C."/>
            <person name="Kolisko M."/>
            <person name="Husnik F."/>
            <person name="Keeling P."/>
            <person name="Hampl V."/>
        </authorList>
    </citation>
    <scope>NUCLEOTIDE SEQUENCE</scope>
    <source>
        <strain evidence="3">STM</strain>
    </source>
</reference>
<name>A0A5J4QE88_9ZZZZ</name>
<feature type="region of interest" description="Disordered" evidence="1">
    <location>
        <begin position="357"/>
        <end position="380"/>
    </location>
</feature>
<dbReference type="Pfam" id="PF03432">
    <property type="entry name" value="Relaxase"/>
    <property type="match status" value="1"/>
</dbReference>
<evidence type="ECO:0000259" key="2">
    <source>
        <dbReference type="Pfam" id="PF03432"/>
    </source>
</evidence>
<dbReference type="EMBL" id="SNRY01003911">
    <property type="protein sequence ID" value="KAA6319338.1"/>
    <property type="molecule type" value="Genomic_DNA"/>
</dbReference>
<accession>A0A5J4QE88</accession>